<dbReference type="Proteomes" id="UP000034071">
    <property type="component" value="Chromosome"/>
</dbReference>
<dbReference type="HAMAP" id="MF_00919">
    <property type="entry name" value="RMF"/>
    <property type="match status" value="1"/>
</dbReference>
<dbReference type="GO" id="GO:0005737">
    <property type="term" value="C:cytoplasm"/>
    <property type="evidence" value="ECO:0007669"/>
    <property type="project" value="UniProtKB-SubCell"/>
</dbReference>
<dbReference type="KEGG" id="kge:TQ33_1245"/>
<dbReference type="HOGENOM" id="CLU_203350_0_0_6"/>
<comment type="similarity">
    <text evidence="3">Belongs to the ribosome modulation factor family.</text>
</comment>
<protein>
    <recommendedName>
        <fullName evidence="3">Ribosome modulation factor</fullName>
        <shortName evidence="3">RMF</shortName>
    </recommendedName>
</protein>
<reference evidence="5 6" key="1">
    <citation type="submission" date="2015-02" db="EMBL/GenBank/DDBJ databases">
        <title>Complete genome sequence of Kangiella geojedonensis strain YCS-5T.</title>
        <authorList>
            <person name="Kim K.M."/>
        </authorList>
    </citation>
    <scope>NUCLEOTIDE SEQUENCE [LARGE SCALE GENOMIC DNA]</scope>
    <source>
        <strain evidence="5 6">YCS-5</strain>
    </source>
</reference>
<evidence type="ECO:0000256" key="1">
    <source>
        <dbReference type="ARBA" id="ARBA00022490"/>
    </source>
</evidence>
<dbReference type="NCBIfam" id="NF011162">
    <property type="entry name" value="PRK14563.1"/>
    <property type="match status" value="1"/>
</dbReference>
<feature type="region of interest" description="Disordered" evidence="4">
    <location>
        <begin position="1"/>
        <end position="26"/>
    </location>
</feature>
<dbReference type="PATRIC" id="fig|914150.5.peg.1262"/>
<keyword evidence="6" id="KW-1185">Reference proteome</keyword>
<evidence type="ECO:0000256" key="4">
    <source>
        <dbReference type="SAM" id="MobiDB-lite"/>
    </source>
</evidence>
<proteinExistence type="inferred from homology"/>
<keyword evidence="1 3" id="KW-0963">Cytoplasm</keyword>
<evidence type="ECO:0000313" key="5">
    <source>
        <dbReference type="EMBL" id="AKE52203.1"/>
    </source>
</evidence>
<comment type="subcellular location">
    <subcellularLocation>
        <location evidence="3">Cytoplasm</location>
    </subcellularLocation>
</comment>
<dbReference type="Gene3D" id="1.10.10.620">
    <property type="entry name" value="ribosome modulation factor like domain"/>
    <property type="match status" value="1"/>
</dbReference>
<dbReference type="EMBL" id="CP010975">
    <property type="protein sequence ID" value="AKE52203.1"/>
    <property type="molecule type" value="Genomic_DNA"/>
</dbReference>
<dbReference type="InterPro" id="IPR023200">
    <property type="entry name" value="RMF_sf"/>
</dbReference>
<gene>
    <name evidence="3" type="primary">rmf</name>
    <name evidence="5" type="ORF">TQ33_1245</name>
</gene>
<sequence>MKRQKRDKLQRAHAKGFHAAMQGQSKEVCPHEDINAKEEWLGGWREGREAFTQNGMKNYL</sequence>
<accession>A0A0F6RC84</accession>
<dbReference type="AlphaFoldDB" id="A0A0F6RC84"/>
<dbReference type="Pfam" id="PF04957">
    <property type="entry name" value="RMF"/>
    <property type="match status" value="1"/>
</dbReference>
<evidence type="ECO:0000313" key="6">
    <source>
        <dbReference type="Proteomes" id="UP000034071"/>
    </source>
</evidence>
<dbReference type="OrthoDB" id="5917763at2"/>
<name>A0A0F6RC84_9GAMM</name>
<evidence type="ECO:0000256" key="3">
    <source>
        <dbReference type="HAMAP-Rule" id="MF_00919"/>
    </source>
</evidence>
<dbReference type="GO" id="GO:0006417">
    <property type="term" value="P:regulation of translation"/>
    <property type="evidence" value="ECO:0007669"/>
    <property type="project" value="UniProtKB-UniRule"/>
</dbReference>
<dbReference type="NCBIfam" id="NF041886">
    <property type="entry name" value="Rmf_CrpP_fam"/>
    <property type="match status" value="1"/>
</dbReference>
<dbReference type="RefSeq" id="WP_046561298.1">
    <property type="nucleotide sequence ID" value="NZ_CP010975.1"/>
</dbReference>
<comment type="function">
    <text evidence="3">During stationary phase, converts 70S ribosomes to an inactive dimeric form (100S ribosomes).</text>
</comment>
<dbReference type="STRING" id="914150.TQ33_1245"/>
<feature type="compositionally biased region" description="Basic residues" evidence="4">
    <location>
        <begin position="1"/>
        <end position="16"/>
    </location>
</feature>
<keyword evidence="2 3" id="KW-0810">Translation regulation</keyword>
<evidence type="ECO:0000256" key="2">
    <source>
        <dbReference type="ARBA" id="ARBA00022845"/>
    </source>
</evidence>
<organism evidence="5 6">
    <name type="scientific">Kangiella geojedonensis</name>
    <dbReference type="NCBI Taxonomy" id="914150"/>
    <lineage>
        <taxon>Bacteria</taxon>
        <taxon>Pseudomonadati</taxon>
        <taxon>Pseudomonadota</taxon>
        <taxon>Gammaproteobacteria</taxon>
        <taxon>Kangiellales</taxon>
        <taxon>Kangiellaceae</taxon>
        <taxon>Kangiella</taxon>
    </lineage>
</organism>
<dbReference type="InterPro" id="IPR007040">
    <property type="entry name" value="Ribosome_modulation_factor"/>
</dbReference>